<gene>
    <name evidence="2" type="ORF">FM037_03960</name>
</gene>
<name>A0ABX5WUS0_9GAMM</name>
<keyword evidence="1" id="KW-0812">Transmembrane</keyword>
<sequence length="94" mass="10574">MTKFGFKQPTLDIEYNQSEEKFISKSTKIFIKTDIPVGFSAGFEITPTVLESSCTDVDGSIDVEGFATYYMGGKFYFSKSQLFLILLIILVLSF</sequence>
<proteinExistence type="predicted"/>
<evidence type="ECO:0000313" key="2">
    <source>
        <dbReference type="EMBL" id="QDO82546.1"/>
    </source>
</evidence>
<evidence type="ECO:0000256" key="1">
    <source>
        <dbReference type="SAM" id="Phobius"/>
    </source>
</evidence>
<dbReference type="Proteomes" id="UP000315947">
    <property type="component" value="Chromosome"/>
</dbReference>
<keyword evidence="1" id="KW-0472">Membrane</keyword>
<dbReference type="EMBL" id="CP041614">
    <property type="protein sequence ID" value="QDO82546.1"/>
    <property type="molecule type" value="Genomic_DNA"/>
</dbReference>
<keyword evidence="3" id="KW-1185">Reference proteome</keyword>
<organism evidence="2 3">
    <name type="scientific">Shewanella psychropiezotolerans</name>
    <dbReference type="NCBI Taxonomy" id="2593655"/>
    <lineage>
        <taxon>Bacteria</taxon>
        <taxon>Pseudomonadati</taxon>
        <taxon>Pseudomonadota</taxon>
        <taxon>Gammaproteobacteria</taxon>
        <taxon>Alteromonadales</taxon>
        <taxon>Shewanellaceae</taxon>
        <taxon>Shewanella</taxon>
    </lineage>
</organism>
<protein>
    <submittedName>
        <fullName evidence="2">Uncharacterized protein</fullName>
    </submittedName>
</protein>
<reference evidence="2 3" key="1">
    <citation type="submission" date="2019-07" db="EMBL/GenBank/DDBJ databases">
        <title>Shewanella sp. YLB-06 whole genomic sequence.</title>
        <authorList>
            <person name="Yu L."/>
        </authorList>
    </citation>
    <scope>NUCLEOTIDE SEQUENCE [LARGE SCALE GENOMIC DNA]</scope>
    <source>
        <strain evidence="2 3">YLB-06</strain>
    </source>
</reference>
<keyword evidence="1" id="KW-1133">Transmembrane helix</keyword>
<accession>A0ABX5WUS0</accession>
<dbReference type="RefSeq" id="WP_144044935.1">
    <property type="nucleotide sequence ID" value="NZ_CP041614.1"/>
</dbReference>
<feature type="transmembrane region" description="Helical" evidence="1">
    <location>
        <begin position="75"/>
        <end position="93"/>
    </location>
</feature>
<evidence type="ECO:0000313" key="3">
    <source>
        <dbReference type="Proteomes" id="UP000315947"/>
    </source>
</evidence>